<protein>
    <submittedName>
        <fullName evidence="2">Uncharacterized protein</fullName>
    </submittedName>
</protein>
<feature type="compositionally biased region" description="Pro residues" evidence="1">
    <location>
        <begin position="47"/>
        <end position="58"/>
    </location>
</feature>
<dbReference type="AlphaFoldDB" id="A0A0F9PDK8"/>
<accession>A0A0F9PDK8</accession>
<evidence type="ECO:0000256" key="1">
    <source>
        <dbReference type="SAM" id="MobiDB-lite"/>
    </source>
</evidence>
<feature type="non-terminal residue" evidence="2">
    <location>
        <position position="130"/>
    </location>
</feature>
<reference evidence="2" key="1">
    <citation type="journal article" date="2015" name="Nature">
        <title>Complex archaea that bridge the gap between prokaryotes and eukaryotes.</title>
        <authorList>
            <person name="Spang A."/>
            <person name="Saw J.H."/>
            <person name="Jorgensen S.L."/>
            <person name="Zaremba-Niedzwiedzka K."/>
            <person name="Martijn J."/>
            <person name="Lind A.E."/>
            <person name="van Eijk R."/>
            <person name="Schleper C."/>
            <person name="Guy L."/>
            <person name="Ettema T.J."/>
        </authorList>
    </citation>
    <scope>NUCLEOTIDE SEQUENCE</scope>
</reference>
<evidence type="ECO:0000313" key="2">
    <source>
        <dbReference type="EMBL" id="KKM99110.1"/>
    </source>
</evidence>
<gene>
    <name evidence="2" type="ORF">LCGC14_1151060</name>
</gene>
<proteinExistence type="predicted"/>
<name>A0A0F9PDK8_9ZZZZ</name>
<organism evidence="2">
    <name type="scientific">marine sediment metagenome</name>
    <dbReference type="NCBI Taxonomy" id="412755"/>
    <lineage>
        <taxon>unclassified sequences</taxon>
        <taxon>metagenomes</taxon>
        <taxon>ecological metagenomes</taxon>
    </lineage>
</organism>
<feature type="region of interest" description="Disordered" evidence="1">
    <location>
        <begin position="1"/>
        <end position="67"/>
    </location>
</feature>
<feature type="compositionally biased region" description="Basic and acidic residues" evidence="1">
    <location>
        <begin position="13"/>
        <end position="37"/>
    </location>
</feature>
<comment type="caution">
    <text evidence="2">The sequence shown here is derived from an EMBL/GenBank/DDBJ whole genome shotgun (WGS) entry which is preliminary data.</text>
</comment>
<sequence>MFEVVTESLADVDVTRAGERRAENRRVTETPRDDDMTRPVSGGSSPYPDPAPPPPNTPVPGGGIAGSQARVVEARLSGLVAPRSTATQSQIFRWGGPPPCVVFLVSFLARAVLGLGWLDSCGRDRSVSVG</sequence>
<dbReference type="EMBL" id="LAZR01005534">
    <property type="protein sequence ID" value="KKM99110.1"/>
    <property type="molecule type" value="Genomic_DNA"/>
</dbReference>